<dbReference type="OrthoDB" id="289937at2"/>
<evidence type="ECO:0000313" key="3">
    <source>
        <dbReference type="EMBL" id="SFL57650.1"/>
    </source>
</evidence>
<dbReference type="Proteomes" id="UP000199470">
    <property type="component" value="Unassembled WGS sequence"/>
</dbReference>
<evidence type="ECO:0000313" key="4">
    <source>
        <dbReference type="Proteomes" id="UP000199470"/>
    </source>
</evidence>
<keyword evidence="3" id="KW-0282">Flagellum</keyword>
<keyword evidence="3" id="KW-0966">Cell projection</keyword>
<dbReference type="GO" id="GO:0071973">
    <property type="term" value="P:bacterial-type flagellum-dependent cell motility"/>
    <property type="evidence" value="ECO:0007669"/>
    <property type="project" value="TreeGrafter"/>
</dbReference>
<dbReference type="RefSeq" id="WP_093383880.1">
    <property type="nucleotide sequence ID" value="NZ_FOTW01000005.1"/>
</dbReference>
<dbReference type="AlphaFoldDB" id="A0A1I4ITM4"/>
<dbReference type="Gene3D" id="2.10.70.40">
    <property type="entry name" value="peptidoglycan hydrolase"/>
    <property type="match status" value="1"/>
</dbReference>
<dbReference type="STRING" id="758825.SAMN02982985_00764"/>
<sequence length="258" mass="26098">MRPPEPLRATAATAATTSNMTAARPAAALPAAFGNAGGAGFGATLRQLQGEVADFISHGAAANSTAAPALSVEGMALRQRASGAGAIDAPGNAAEPELRQQFLAAIQPWAAETAERLGVAPHLVAAHAALESGWGQRPLRGAGGADSNNLFGLKAGAGWQGAVAAATTTEYEHGAALKKTERFRSYPDTASAFRDYANMLIDNPRFQGALNAGQDARAFAQGLARGGYATDPAYADKLGKVAAQLLHGGLGAAVKAAR</sequence>
<dbReference type="InterPro" id="IPR002901">
    <property type="entry name" value="MGlyc_endo_b_GlcNAc-like_dom"/>
</dbReference>
<dbReference type="EMBL" id="FOTW01000005">
    <property type="protein sequence ID" value="SFL57650.1"/>
    <property type="molecule type" value="Genomic_DNA"/>
</dbReference>
<accession>A0A1I4ITM4</accession>
<evidence type="ECO:0000256" key="1">
    <source>
        <dbReference type="ARBA" id="ARBA00022801"/>
    </source>
</evidence>
<feature type="domain" description="Mannosyl-glycoprotein endo-beta-N-acetylglucosamidase-like" evidence="2">
    <location>
        <begin position="92"/>
        <end position="255"/>
    </location>
</feature>
<evidence type="ECO:0000259" key="2">
    <source>
        <dbReference type="SMART" id="SM00047"/>
    </source>
</evidence>
<dbReference type="SMART" id="SM00047">
    <property type="entry name" value="LYZ2"/>
    <property type="match status" value="1"/>
</dbReference>
<keyword evidence="3" id="KW-0969">Cilium</keyword>
<keyword evidence="1" id="KW-0378">Hydrolase</keyword>
<dbReference type="PANTHER" id="PTHR33308">
    <property type="entry name" value="PEPTIDOGLYCAN HYDROLASE FLGJ"/>
    <property type="match status" value="1"/>
</dbReference>
<protein>
    <submittedName>
        <fullName evidence="3">Flagellar protein FlgJ</fullName>
    </submittedName>
</protein>
<gene>
    <name evidence="3" type="ORF">SAMN02982985_00764</name>
</gene>
<dbReference type="InterPro" id="IPR051056">
    <property type="entry name" value="Glycosyl_Hydrolase_73"/>
</dbReference>
<organism evidence="3 4">
    <name type="scientific">Rugamonas rubra</name>
    <dbReference type="NCBI Taxonomy" id="758825"/>
    <lineage>
        <taxon>Bacteria</taxon>
        <taxon>Pseudomonadati</taxon>
        <taxon>Pseudomonadota</taxon>
        <taxon>Betaproteobacteria</taxon>
        <taxon>Burkholderiales</taxon>
        <taxon>Oxalobacteraceae</taxon>
        <taxon>Telluria group</taxon>
        <taxon>Rugamonas</taxon>
    </lineage>
</organism>
<dbReference type="GO" id="GO:0004040">
    <property type="term" value="F:amidase activity"/>
    <property type="evidence" value="ECO:0007669"/>
    <property type="project" value="InterPro"/>
</dbReference>
<name>A0A1I4ITM4_9BURK</name>
<dbReference type="PANTHER" id="PTHR33308:SF9">
    <property type="entry name" value="PEPTIDOGLYCAN HYDROLASE FLGJ"/>
    <property type="match status" value="1"/>
</dbReference>
<dbReference type="Pfam" id="PF01832">
    <property type="entry name" value="Glucosaminidase"/>
    <property type="match status" value="1"/>
</dbReference>
<keyword evidence="4" id="KW-1185">Reference proteome</keyword>
<dbReference type="Gene3D" id="1.10.530.10">
    <property type="match status" value="1"/>
</dbReference>
<proteinExistence type="predicted"/>
<reference evidence="3 4" key="1">
    <citation type="submission" date="2016-10" db="EMBL/GenBank/DDBJ databases">
        <authorList>
            <person name="de Groot N.N."/>
        </authorList>
    </citation>
    <scope>NUCLEOTIDE SEQUENCE [LARGE SCALE GENOMIC DNA]</scope>
    <source>
        <strain evidence="3 4">ATCC 43154</strain>
    </source>
</reference>